<organism evidence="1">
    <name type="scientific">Arundo donax</name>
    <name type="common">Giant reed</name>
    <name type="synonym">Donax arundinaceus</name>
    <dbReference type="NCBI Taxonomy" id="35708"/>
    <lineage>
        <taxon>Eukaryota</taxon>
        <taxon>Viridiplantae</taxon>
        <taxon>Streptophyta</taxon>
        <taxon>Embryophyta</taxon>
        <taxon>Tracheophyta</taxon>
        <taxon>Spermatophyta</taxon>
        <taxon>Magnoliopsida</taxon>
        <taxon>Liliopsida</taxon>
        <taxon>Poales</taxon>
        <taxon>Poaceae</taxon>
        <taxon>PACMAD clade</taxon>
        <taxon>Arundinoideae</taxon>
        <taxon>Arundineae</taxon>
        <taxon>Arundo</taxon>
    </lineage>
</organism>
<protein>
    <submittedName>
        <fullName evidence="1">Uncharacterized protein</fullName>
    </submittedName>
</protein>
<name>A0A0A9FVR8_ARUDO</name>
<reference evidence="1" key="1">
    <citation type="submission" date="2014-09" db="EMBL/GenBank/DDBJ databases">
        <authorList>
            <person name="Magalhaes I.L.F."/>
            <person name="Oliveira U."/>
            <person name="Santos F.R."/>
            <person name="Vidigal T.H.D.A."/>
            <person name="Brescovit A.D."/>
            <person name="Santos A.J."/>
        </authorList>
    </citation>
    <scope>NUCLEOTIDE SEQUENCE</scope>
    <source>
        <tissue evidence="1">Shoot tissue taken approximately 20 cm above the soil surface</tissue>
    </source>
</reference>
<reference evidence="1" key="2">
    <citation type="journal article" date="2015" name="Data Brief">
        <title>Shoot transcriptome of the giant reed, Arundo donax.</title>
        <authorList>
            <person name="Barrero R.A."/>
            <person name="Guerrero F.D."/>
            <person name="Moolhuijzen P."/>
            <person name="Goolsby J.A."/>
            <person name="Tidwell J."/>
            <person name="Bellgard S.E."/>
            <person name="Bellgard M.I."/>
        </authorList>
    </citation>
    <scope>NUCLEOTIDE SEQUENCE</scope>
    <source>
        <tissue evidence="1">Shoot tissue taken approximately 20 cm above the soil surface</tissue>
    </source>
</reference>
<sequence>MGRKERLGFDCSTTTRKWSLELSEFVQESFGWLTNGR</sequence>
<proteinExistence type="predicted"/>
<accession>A0A0A9FVR8</accession>
<dbReference type="EMBL" id="GBRH01185473">
    <property type="protein sequence ID" value="JAE12423.1"/>
    <property type="molecule type" value="Transcribed_RNA"/>
</dbReference>
<dbReference type="AlphaFoldDB" id="A0A0A9FVR8"/>
<evidence type="ECO:0000313" key="1">
    <source>
        <dbReference type="EMBL" id="JAE12423.1"/>
    </source>
</evidence>